<dbReference type="InterPro" id="IPR004143">
    <property type="entry name" value="BPL_LPL_catalytic"/>
</dbReference>
<keyword evidence="1 5" id="KW-0436">Ligase</keyword>
<dbReference type="InterPro" id="IPR011991">
    <property type="entry name" value="ArsR-like_HTH"/>
</dbReference>
<dbReference type="SUPFAM" id="SSF55681">
    <property type="entry name" value="Class II aaRS and biotin synthetases"/>
    <property type="match status" value="1"/>
</dbReference>
<dbReference type="CDD" id="cd00090">
    <property type="entry name" value="HTH_ARSR"/>
    <property type="match status" value="1"/>
</dbReference>
<dbReference type="Gene3D" id="3.30.930.10">
    <property type="entry name" value="Bira Bifunctional Protein, Domain 2"/>
    <property type="match status" value="1"/>
</dbReference>
<dbReference type="PROSITE" id="PS51733">
    <property type="entry name" value="BPL_LPL_CATALYTIC"/>
    <property type="match status" value="1"/>
</dbReference>
<dbReference type="InterPro" id="IPR045864">
    <property type="entry name" value="aa-tRNA-synth_II/BPL/LPL"/>
</dbReference>
<feature type="domain" description="BPL/LPL catalytic" evidence="4">
    <location>
        <begin position="70"/>
        <end position="275"/>
    </location>
</feature>
<organism evidence="5 6">
    <name type="scientific">Halorubrum kocurii JCM 14978</name>
    <dbReference type="NCBI Taxonomy" id="1230456"/>
    <lineage>
        <taxon>Archaea</taxon>
        <taxon>Methanobacteriati</taxon>
        <taxon>Methanobacteriota</taxon>
        <taxon>Stenosarchaea group</taxon>
        <taxon>Halobacteria</taxon>
        <taxon>Halobacteriales</taxon>
        <taxon>Haloferacaceae</taxon>
        <taxon>Halorubrum</taxon>
    </lineage>
</organism>
<evidence type="ECO:0000313" key="6">
    <source>
        <dbReference type="Proteomes" id="UP000011546"/>
    </source>
</evidence>
<comment type="caution">
    <text evidence="5">The sequence shown here is derived from an EMBL/GenBank/DDBJ whole genome shotgun (WGS) entry which is preliminary data.</text>
</comment>
<dbReference type="Pfam" id="PF08279">
    <property type="entry name" value="HTH_11"/>
    <property type="match status" value="1"/>
</dbReference>
<dbReference type="PANTHER" id="PTHR12835">
    <property type="entry name" value="BIOTIN PROTEIN LIGASE"/>
    <property type="match status" value="1"/>
</dbReference>
<reference evidence="5 6" key="1">
    <citation type="journal article" date="2014" name="PLoS Genet.">
        <title>Phylogenetically driven sequencing of extremely halophilic archaea reveals strategies for static and dynamic osmo-response.</title>
        <authorList>
            <person name="Becker E.A."/>
            <person name="Seitzer P.M."/>
            <person name="Tritt A."/>
            <person name="Larsen D."/>
            <person name="Krusor M."/>
            <person name="Yao A.I."/>
            <person name="Wu D."/>
            <person name="Madern D."/>
            <person name="Eisen J.A."/>
            <person name="Darling A.E."/>
            <person name="Facciotti M.T."/>
        </authorList>
    </citation>
    <scope>NUCLEOTIDE SEQUENCE [LARGE SCALE GENOMIC DNA]</scope>
    <source>
        <strain evidence="5 6">JCM 14978</strain>
    </source>
</reference>
<evidence type="ECO:0000256" key="3">
    <source>
        <dbReference type="ARBA" id="ARBA00022840"/>
    </source>
</evidence>
<keyword evidence="3" id="KW-0067">ATP-binding</keyword>
<dbReference type="GO" id="GO:0005737">
    <property type="term" value="C:cytoplasm"/>
    <property type="evidence" value="ECO:0007669"/>
    <property type="project" value="TreeGrafter"/>
</dbReference>
<dbReference type="InterPro" id="IPR036388">
    <property type="entry name" value="WH-like_DNA-bd_sf"/>
</dbReference>
<evidence type="ECO:0000256" key="2">
    <source>
        <dbReference type="ARBA" id="ARBA00022741"/>
    </source>
</evidence>
<dbReference type="Pfam" id="PF03099">
    <property type="entry name" value="BPL_LplA_LipB"/>
    <property type="match status" value="1"/>
</dbReference>
<dbReference type="SUPFAM" id="SSF46785">
    <property type="entry name" value="Winged helix' DNA-binding domain"/>
    <property type="match status" value="1"/>
</dbReference>
<sequence>MDARADRVDMDTRRALLDALGDGPVSGPALADDLDVSRAAVWKAVEALREEGFAVESTPEGYLAPERPGFSAAGVEFGLDAPYAVEYHDRIASTNERARELASDGADGVAVVADEQTGGRGRLDREWVAPSGGVWLSLAVRPDAPPARAPLFTLAAAVATADACREAGVDAHIKWPNDVLVGGVEDVIKRDGDAGPAASGGRGGRKVAGILTEMEGEADRISWIVPGIGVNANIDAETLPAGATSLSEELGEPVDRRRFAATLLERFAALAGTADRMDRILPAWRERASTLGRRVRVDTPNGPVTGTAVDVEPPGALVIETDEGTRRVHAGDCEHLRDAGG</sequence>
<dbReference type="InterPro" id="IPR008988">
    <property type="entry name" value="Transcriptional_repressor_C"/>
</dbReference>
<dbReference type="HAMAP" id="MF_00978">
    <property type="entry name" value="Bifunct_BirA"/>
    <property type="match status" value="1"/>
</dbReference>
<proteinExistence type="inferred from homology"/>
<dbReference type="InterPro" id="IPR030855">
    <property type="entry name" value="Bifunct_BirA"/>
</dbReference>
<evidence type="ECO:0000259" key="4">
    <source>
        <dbReference type="PROSITE" id="PS51733"/>
    </source>
</evidence>
<dbReference type="SUPFAM" id="SSF50037">
    <property type="entry name" value="C-terminal domain of transcriptional repressors"/>
    <property type="match status" value="1"/>
</dbReference>
<dbReference type="InterPro" id="IPR013196">
    <property type="entry name" value="HTH_11"/>
</dbReference>
<dbReference type="CDD" id="cd16442">
    <property type="entry name" value="BPL"/>
    <property type="match status" value="1"/>
</dbReference>
<dbReference type="STRING" id="1230456.C468_15739"/>
<protein>
    <submittedName>
        <fullName evidence="5">Biotin--acetyl-CoA-carboxylase ligase</fullName>
    </submittedName>
</protein>
<gene>
    <name evidence="5" type="ORF">C468_15739</name>
</gene>
<accession>M0NPF7</accession>
<dbReference type="PATRIC" id="fig|1230456.3.peg.3136"/>
<dbReference type="AlphaFoldDB" id="M0NPF7"/>
<dbReference type="Gene3D" id="2.30.30.100">
    <property type="match status" value="1"/>
</dbReference>
<dbReference type="Pfam" id="PF02237">
    <property type="entry name" value="BPL_C"/>
    <property type="match status" value="1"/>
</dbReference>
<dbReference type="GO" id="GO:0005524">
    <property type="term" value="F:ATP binding"/>
    <property type="evidence" value="ECO:0007669"/>
    <property type="project" value="UniProtKB-KW"/>
</dbReference>
<evidence type="ECO:0000256" key="1">
    <source>
        <dbReference type="ARBA" id="ARBA00022598"/>
    </source>
</evidence>
<dbReference type="GO" id="GO:0004077">
    <property type="term" value="F:biotin--[biotin carboxyl-carrier protein] ligase activity"/>
    <property type="evidence" value="ECO:0007669"/>
    <property type="project" value="InterPro"/>
</dbReference>
<dbReference type="InterPro" id="IPR003142">
    <property type="entry name" value="BPL_C"/>
</dbReference>
<dbReference type="Proteomes" id="UP000011546">
    <property type="component" value="Unassembled WGS sequence"/>
</dbReference>
<evidence type="ECO:0000313" key="5">
    <source>
        <dbReference type="EMBL" id="EMA58510.1"/>
    </source>
</evidence>
<keyword evidence="6" id="KW-1185">Reference proteome</keyword>
<keyword evidence="2" id="KW-0547">Nucleotide-binding</keyword>
<dbReference type="Gene3D" id="1.10.10.10">
    <property type="entry name" value="Winged helix-like DNA-binding domain superfamily/Winged helix DNA-binding domain"/>
    <property type="match status" value="1"/>
</dbReference>
<dbReference type="EMBL" id="AOJH01000095">
    <property type="protein sequence ID" value="EMA58510.1"/>
    <property type="molecule type" value="Genomic_DNA"/>
</dbReference>
<dbReference type="GO" id="GO:0006355">
    <property type="term" value="P:regulation of DNA-templated transcription"/>
    <property type="evidence" value="ECO:0007669"/>
    <property type="project" value="InterPro"/>
</dbReference>
<name>M0NPF7_9EURY</name>
<dbReference type="InterPro" id="IPR036390">
    <property type="entry name" value="WH_DNA-bd_sf"/>
</dbReference>
<dbReference type="PANTHER" id="PTHR12835:SF5">
    <property type="entry name" value="BIOTIN--PROTEIN LIGASE"/>
    <property type="match status" value="1"/>
</dbReference>
<dbReference type="NCBIfam" id="TIGR00121">
    <property type="entry name" value="birA_ligase"/>
    <property type="match status" value="1"/>
</dbReference>
<dbReference type="InterPro" id="IPR004408">
    <property type="entry name" value="Biotin_CoA_COase_ligase"/>
</dbReference>